<evidence type="ECO:0000256" key="3">
    <source>
        <dbReference type="ARBA" id="ARBA00008223"/>
    </source>
</evidence>
<dbReference type="EC" id="1.14.13.225" evidence="4"/>
<dbReference type="GO" id="GO:0005737">
    <property type="term" value="C:cytoplasm"/>
    <property type="evidence" value="ECO:0007669"/>
    <property type="project" value="UniProtKB-SubCell"/>
</dbReference>
<dbReference type="CDD" id="cd09358">
    <property type="entry name" value="LIM_Mical_like"/>
    <property type="match status" value="1"/>
</dbReference>
<dbReference type="Gene3D" id="1.10.418.10">
    <property type="entry name" value="Calponin-like domain"/>
    <property type="match status" value="1"/>
</dbReference>
<evidence type="ECO:0000259" key="19">
    <source>
        <dbReference type="PROSITE" id="PS50023"/>
    </source>
</evidence>
<keyword evidence="9 16" id="KW-0862">Zinc</keyword>
<dbReference type="SMART" id="SM00132">
    <property type="entry name" value="LIM"/>
    <property type="match status" value="1"/>
</dbReference>
<dbReference type="Pfam" id="PF00307">
    <property type="entry name" value="CH"/>
    <property type="match status" value="1"/>
</dbReference>
<evidence type="ECO:0000256" key="17">
    <source>
        <dbReference type="SAM" id="MobiDB-lite"/>
    </source>
</evidence>
<sequence length="1136" mass="129191">MDANSLFDAFVAATNFTKIQQLFSQLCALLNIDPYDNFNVFKKLKAQLNDWRAQKLWSLLVKRAEQKEYCNQKACRRLSVLVIGAGPCGLRSAIECALLGAYVVLVEQRDCFSRNNVLHIWPFVIQDLKNFGIKIFYPKFCRGSIDHISIRQLQIFLVKIALVLGVQIHDSVAFQRLIFPQPDQYGKVSGWRAEFDPPGHILSEFVFDALIGADGKRNTVPGFPKREMRGKLAIGITANFVNQRTLAEEKVQEISGVAYIFNQQFFKDMKKATGVDLENIVYYKDETHYFVMCAKKQSLLDKGVIVEDNDDVSVLLSPSNVNQEKLCDYAATAADFATGGKLPYLKYAVNHNGNEDVAMFDFTSLFSAQCSVRLVERHDRRLLMAIVGDSLHEVISFIPSYVFVCLQPFWPTGSGCARGFLGVFDTVWMLRSYGLNKQGLVILLAERESVYRLLAQAKSDNLQKQIHKYTIDPKTRYISLEMTVQPHEISHLIDTDNPRNVETNQALPLRVSETDDCVSQTYKLWRFCHQALFAYHLHIVNFGDSWDNGRALAALLGKFRPDLIDYLSLCIADDPSSFIEQVFTIVKETYGIEPPCTNHTEWLNTDVDSRIAYISGIVEALEKDAHRMRETLMNAIRISTMSHKRKATRQVDVSRAKKTEPIRRRATDLLSAFSSTTFWTENENLLTKKSTEKNQHEFHTEQSMTAKSSDDNVTDHSKLCKRLDTNFFARLPESESKKHWTRRPAVDKLNPERLYAVEKIISGELEKEKTQEIYRSKYRLANLLTKKMDKFDIDEMKLKLEQTAMGLLFNKEQYRVLTSKEEKIVCTNAAAARQTVKEGFRHHDDGKFKEIDEKLSKAETLLKNQNLAGVDIVSRTKKKSGVVAPGGKKPPLPVPPKKVSSQMKKTNSVAYYSDNQNISQNKSSPNWSRPYSIAVDQLTYDSVNARRQMICQLCFTAVYLAERIQVEGMFIHKKCFRCAFCEQPLRLGNCSQDRNLQNYNPRFFCMQHINLPVSEKITRIEKNGIRKLTDSSAATNLSTVNAIIGSVVPRPNQPTAPAALERTGRNSPAVLLGKTMEKMRVQKEALGTLTSSTLKCQTPERAEFGSYGSKVGFLSYSINATIYLKNFLLRWITLIS</sequence>
<evidence type="ECO:0000256" key="13">
    <source>
        <dbReference type="ARBA" id="ARBA00023038"/>
    </source>
</evidence>
<dbReference type="GO" id="GO:0003779">
    <property type="term" value="F:actin binding"/>
    <property type="evidence" value="ECO:0007669"/>
    <property type="project" value="UniProtKB-KW"/>
</dbReference>
<dbReference type="InterPro" id="IPR001715">
    <property type="entry name" value="CH_dom"/>
</dbReference>
<dbReference type="STRING" id="103827.A0A158RBI0"/>
<feature type="region of interest" description="Disordered" evidence="17">
    <location>
        <begin position="880"/>
        <end position="900"/>
    </location>
</feature>
<reference evidence="20 21" key="2">
    <citation type="submission" date="2018-11" db="EMBL/GenBank/DDBJ databases">
        <authorList>
            <consortium name="Pathogen Informatics"/>
        </authorList>
    </citation>
    <scope>NUCLEOTIDE SEQUENCE [LARGE SCALE GENOMIC DNA]</scope>
</reference>
<evidence type="ECO:0000256" key="5">
    <source>
        <dbReference type="ARBA" id="ARBA00022490"/>
    </source>
</evidence>
<comment type="similarity">
    <text evidence="3">Belongs to the Mical family.</text>
</comment>
<evidence type="ECO:0000256" key="15">
    <source>
        <dbReference type="ARBA" id="ARBA00049522"/>
    </source>
</evidence>
<dbReference type="PROSITE" id="PS50021">
    <property type="entry name" value="CH"/>
    <property type="match status" value="1"/>
</dbReference>
<evidence type="ECO:0000256" key="7">
    <source>
        <dbReference type="ARBA" id="ARBA00022723"/>
    </source>
</evidence>
<feature type="domain" description="LIM zinc-binding" evidence="19">
    <location>
        <begin position="949"/>
        <end position="1015"/>
    </location>
</feature>
<dbReference type="Gene3D" id="3.50.50.60">
    <property type="entry name" value="FAD/NAD(P)-binding domain"/>
    <property type="match status" value="1"/>
</dbReference>
<dbReference type="FunFam" id="3.50.50.60:FF:000004">
    <property type="entry name" value="protein-methionine sulfoxide oxidase MICAL2 isoform X1"/>
    <property type="match status" value="1"/>
</dbReference>
<evidence type="ECO:0000313" key="20">
    <source>
        <dbReference type="EMBL" id="VDN01861.1"/>
    </source>
</evidence>
<dbReference type="InterPro" id="IPR001781">
    <property type="entry name" value="Znf_LIM"/>
</dbReference>
<evidence type="ECO:0000256" key="8">
    <source>
        <dbReference type="ARBA" id="ARBA00022827"/>
    </source>
</evidence>
<dbReference type="PANTHER" id="PTHR23167:SF54">
    <property type="entry name" value="[F-ACTIN]-MONOOXYGENASE MICAL"/>
    <property type="match status" value="1"/>
</dbReference>
<dbReference type="GO" id="GO:0120501">
    <property type="term" value="F:F-actin monooxygenase activity"/>
    <property type="evidence" value="ECO:0007669"/>
    <property type="project" value="UniProtKB-EC"/>
</dbReference>
<accession>A0A158RBI0</accession>
<keyword evidence="12" id="KW-0503">Monooxygenase</keyword>
<evidence type="ECO:0000256" key="14">
    <source>
        <dbReference type="ARBA" id="ARBA00023203"/>
    </source>
</evidence>
<keyword evidence="21" id="KW-1185">Reference proteome</keyword>
<evidence type="ECO:0000256" key="16">
    <source>
        <dbReference type="PROSITE-ProRule" id="PRU00125"/>
    </source>
</evidence>
<dbReference type="Proteomes" id="UP000276776">
    <property type="component" value="Unassembled WGS sequence"/>
</dbReference>
<keyword evidence="8" id="KW-0274">FAD</keyword>
<keyword evidence="6" id="KW-0285">Flavoprotein</keyword>
<feature type="domain" description="Calponin-homology (CH)" evidence="18">
    <location>
        <begin position="516"/>
        <end position="622"/>
    </location>
</feature>
<comment type="cofactor">
    <cofactor evidence="1">
        <name>FAD</name>
        <dbReference type="ChEBI" id="CHEBI:57692"/>
    </cofactor>
</comment>
<dbReference type="InterPro" id="IPR050540">
    <property type="entry name" value="F-actin_Monoox_Mical"/>
</dbReference>
<evidence type="ECO:0000256" key="10">
    <source>
        <dbReference type="ARBA" id="ARBA00022857"/>
    </source>
</evidence>
<dbReference type="PANTHER" id="PTHR23167">
    <property type="entry name" value="CALPONIN HOMOLOGY DOMAIN-CONTAINING PROTEIN DDB_G0272472-RELATED"/>
    <property type="match status" value="1"/>
</dbReference>
<dbReference type="AlphaFoldDB" id="A0A158RBI0"/>
<feature type="region of interest" description="Disordered" evidence="17">
    <location>
        <begin position="692"/>
        <end position="713"/>
    </location>
</feature>
<organism evidence="22">
    <name type="scientific">Thelazia callipaeda</name>
    <name type="common">Oriental eyeworm</name>
    <name type="synonym">Parasitic nematode</name>
    <dbReference type="NCBI Taxonomy" id="103827"/>
    <lineage>
        <taxon>Eukaryota</taxon>
        <taxon>Metazoa</taxon>
        <taxon>Ecdysozoa</taxon>
        <taxon>Nematoda</taxon>
        <taxon>Chromadorea</taxon>
        <taxon>Rhabditida</taxon>
        <taxon>Spirurina</taxon>
        <taxon>Spiruromorpha</taxon>
        <taxon>Thelazioidea</taxon>
        <taxon>Thelaziidae</taxon>
        <taxon>Thelazia</taxon>
    </lineage>
</organism>
<evidence type="ECO:0000256" key="6">
    <source>
        <dbReference type="ARBA" id="ARBA00022630"/>
    </source>
</evidence>
<keyword evidence="5" id="KW-0963">Cytoplasm</keyword>
<name>A0A158RBI0_THECL</name>
<dbReference type="OrthoDB" id="20799at2759"/>
<evidence type="ECO:0000256" key="2">
    <source>
        <dbReference type="ARBA" id="ARBA00004496"/>
    </source>
</evidence>
<dbReference type="Pfam" id="PF25413">
    <property type="entry name" value="Rossman_Mical"/>
    <property type="match status" value="1"/>
</dbReference>
<dbReference type="EMBL" id="UYYF01004300">
    <property type="protein sequence ID" value="VDN01861.1"/>
    <property type="molecule type" value="Genomic_DNA"/>
</dbReference>
<dbReference type="PRINTS" id="PR00420">
    <property type="entry name" value="RNGMNOXGNASE"/>
</dbReference>
<evidence type="ECO:0000256" key="12">
    <source>
        <dbReference type="ARBA" id="ARBA00023033"/>
    </source>
</evidence>
<evidence type="ECO:0000256" key="1">
    <source>
        <dbReference type="ARBA" id="ARBA00001974"/>
    </source>
</evidence>
<proteinExistence type="inferred from homology"/>
<keyword evidence="11" id="KW-0560">Oxidoreductase</keyword>
<dbReference type="Gene3D" id="2.10.110.10">
    <property type="entry name" value="Cysteine Rich Protein"/>
    <property type="match status" value="1"/>
</dbReference>
<dbReference type="InterPro" id="IPR036188">
    <property type="entry name" value="FAD/NAD-bd_sf"/>
</dbReference>
<keyword evidence="7 16" id="KW-0479">Metal-binding</keyword>
<dbReference type="SUPFAM" id="SSF47576">
    <property type="entry name" value="Calponin-homology domain, CH-domain"/>
    <property type="match status" value="1"/>
</dbReference>
<evidence type="ECO:0000256" key="11">
    <source>
        <dbReference type="ARBA" id="ARBA00023002"/>
    </source>
</evidence>
<dbReference type="InterPro" id="IPR057494">
    <property type="entry name" value="Rossman_Mical"/>
</dbReference>
<dbReference type="GO" id="GO:0046872">
    <property type="term" value="F:metal ion binding"/>
    <property type="evidence" value="ECO:0007669"/>
    <property type="project" value="UniProtKB-KW"/>
</dbReference>
<comment type="subcellular location">
    <subcellularLocation>
        <location evidence="2">Cytoplasm</location>
    </subcellularLocation>
</comment>
<dbReference type="PROSITE" id="PS50023">
    <property type="entry name" value="LIM_DOMAIN_2"/>
    <property type="match status" value="1"/>
</dbReference>
<evidence type="ECO:0000313" key="21">
    <source>
        <dbReference type="Proteomes" id="UP000276776"/>
    </source>
</evidence>
<dbReference type="SUPFAM" id="SSF51905">
    <property type="entry name" value="FAD/NAD(P)-binding domain"/>
    <property type="match status" value="1"/>
</dbReference>
<keyword evidence="14" id="KW-0009">Actin-binding</keyword>
<keyword evidence="10" id="KW-0521">NADP</keyword>
<comment type="catalytic activity">
    <reaction evidence="15">
        <text>L-methionyl-[F-actin] + NADPH + O2 + H(+) = L-methionyl-(R)-S-oxide-[F-actin] + NADP(+) + H2O</text>
        <dbReference type="Rhea" id="RHEA:51308"/>
        <dbReference type="Rhea" id="RHEA-COMP:12953"/>
        <dbReference type="Rhea" id="RHEA-COMP:12956"/>
        <dbReference type="ChEBI" id="CHEBI:15377"/>
        <dbReference type="ChEBI" id="CHEBI:15378"/>
        <dbReference type="ChEBI" id="CHEBI:15379"/>
        <dbReference type="ChEBI" id="CHEBI:16044"/>
        <dbReference type="ChEBI" id="CHEBI:45764"/>
        <dbReference type="ChEBI" id="CHEBI:57783"/>
        <dbReference type="ChEBI" id="CHEBI:58349"/>
        <dbReference type="EC" id="1.14.13.225"/>
    </reaction>
</comment>
<protein>
    <recommendedName>
        <fullName evidence="4">F-actin monooxygenase</fullName>
        <ecNumber evidence="4">1.14.13.225</ecNumber>
    </recommendedName>
</protein>
<gene>
    <name evidence="20" type="ORF">TCLT_LOCUS4711</name>
</gene>
<evidence type="ECO:0000256" key="9">
    <source>
        <dbReference type="ARBA" id="ARBA00022833"/>
    </source>
</evidence>
<dbReference type="InterPro" id="IPR036872">
    <property type="entry name" value="CH_dom_sf"/>
</dbReference>
<dbReference type="OMA" id="QPHEISH"/>
<dbReference type="WBParaSite" id="TCLT_0000472201-mRNA-1">
    <property type="protein sequence ID" value="TCLT_0000472201-mRNA-1"/>
    <property type="gene ID" value="TCLT_0000472201"/>
</dbReference>
<reference evidence="22" key="1">
    <citation type="submission" date="2016-04" db="UniProtKB">
        <authorList>
            <consortium name="WormBaseParasite"/>
        </authorList>
    </citation>
    <scope>IDENTIFICATION</scope>
</reference>
<evidence type="ECO:0000256" key="4">
    <source>
        <dbReference type="ARBA" id="ARBA00012709"/>
    </source>
</evidence>
<evidence type="ECO:0000259" key="18">
    <source>
        <dbReference type="PROSITE" id="PS50021"/>
    </source>
</evidence>
<evidence type="ECO:0000313" key="22">
    <source>
        <dbReference type="WBParaSite" id="TCLT_0000472201-mRNA-1"/>
    </source>
</evidence>
<keyword evidence="13 16" id="KW-0440">LIM domain</keyword>